<protein>
    <recommendedName>
        <fullName evidence="10">UDP-N-acetylglucosamine--N-acetylmuramyl-(pentapeptide) pyrophosphoryl-undecaprenol N-acetylglucosamine transferase</fullName>
        <ecNumber evidence="10">2.4.1.227</ecNumber>
    </recommendedName>
    <alternativeName>
        <fullName evidence="10">Undecaprenyl-PP-MurNAc-pentapeptide-UDPGlcNAc GlcNAc transferase</fullName>
    </alternativeName>
</protein>
<dbReference type="InterPro" id="IPR007235">
    <property type="entry name" value="Glyco_trans_28_C"/>
</dbReference>
<evidence type="ECO:0000256" key="7">
    <source>
        <dbReference type="ARBA" id="ARBA00023136"/>
    </source>
</evidence>
<keyword evidence="3 10" id="KW-0328">Glycosyltransferase</keyword>
<dbReference type="GO" id="GO:0050511">
    <property type="term" value="F:undecaprenyldiphospho-muramoylpentapeptide beta-N-acetylglucosaminyltransferase activity"/>
    <property type="evidence" value="ECO:0007669"/>
    <property type="project" value="UniProtKB-UniRule"/>
</dbReference>
<dbReference type="SUPFAM" id="SSF53756">
    <property type="entry name" value="UDP-Glycosyltransferase/glycogen phosphorylase"/>
    <property type="match status" value="1"/>
</dbReference>
<evidence type="ECO:0000313" key="13">
    <source>
        <dbReference type="EMBL" id="GGJ92329.1"/>
    </source>
</evidence>
<comment type="caution">
    <text evidence="10">Lacks conserved residue(s) required for the propagation of feature annotation.</text>
</comment>
<evidence type="ECO:0000256" key="8">
    <source>
        <dbReference type="ARBA" id="ARBA00023306"/>
    </source>
</evidence>
<dbReference type="NCBIfam" id="TIGR01133">
    <property type="entry name" value="murG"/>
    <property type="match status" value="1"/>
</dbReference>
<feature type="binding site" evidence="10">
    <location>
        <position position="124"/>
    </location>
    <ligand>
        <name>UDP-N-acetyl-alpha-D-glucosamine</name>
        <dbReference type="ChEBI" id="CHEBI:57705"/>
    </ligand>
</feature>
<gene>
    <name evidence="13" type="primary">murG1</name>
    <name evidence="10" type="synonym">murG</name>
    <name evidence="13" type="ORF">GCM10007043_02470</name>
</gene>
<evidence type="ECO:0000256" key="2">
    <source>
        <dbReference type="ARBA" id="ARBA00022618"/>
    </source>
</evidence>
<dbReference type="InterPro" id="IPR006009">
    <property type="entry name" value="GlcNAc_MurG"/>
</dbReference>
<evidence type="ECO:0000256" key="1">
    <source>
        <dbReference type="ARBA" id="ARBA00022475"/>
    </source>
</evidence>
<comment type="function">
    <text evidence="10">Cell wall formation. Catalyzes the transfer of a GlcNAc subunit on undecaprenyl-pyrophosphoryl-MurNAc-pentapeptide (lipid intermediate I) to form undecaprenyl-pyrophosphoryl-MurNAc-(pentapeptide)GlcNAc (lipid intermediate II).</text>
</comment>
<dbReference type="UniPathway" id="UPA00219"/>
<evidence type="ECO:0000259" key="11">
    <source>
        <dbReference type="Pfam" id="PF03033"/>
    </source>
</evidence>
<dbReference type="RefSeq" id="WP_188816577.1">
    <property type="nucleotide sequence ID" value="NZ_BMOF01000002.1"/>
</dbReference>
<organism evidence="13 14">
    <name type="scientific">Calditerricola satsumensis</name>
    <dbReference type="NCBI Taxonomy" id="373054"/>
    <lineage>
        <taxon>Bacteria</taxon>
        <taxon>Bacillati</taxon>
        <taxon>Bacillota</taxon>
        <taxon>Bacilli</taxon>
        <taxon>Bacillales</taxon>
        <taxon>Bacillaceae</taxon>
        <taxon>Calditerricola</taxon>
    </lineage>
</organism>
<dbReference type="CDD" id="cd03785">
    <property type="entry name" value="GT28_MurG"/>
    <property type="match status" value="1"/>
</dbReference>
<dbReference type="Pfam" id="PF04101">
    <property type="entry name" value="Glyco_tran_28_C"/>
    <property type="match status" value="1"/>
</dbReference>
<dbReference type="InterPro" id="IPR004276">
    <property type="entry name" value="GlycoTrans_28_N"/>
</dbReference>
<dbReference type="Pfam" id="PF03033">
    <property type="entry name" value="Glyco_transf_28"/>
    <property type="match status" value="1"/>
</dbReference>
<keyword evidence="7 10" id="KW-0472">Membrane</keyword>
<feature type="binding site" evidence="10">
    <location>
        <position position="296"/>
    </location>
    <ligand>
        <name>UDP-N-acetyl-alpha-D-glucosamine</name>
        <dbReference type="ChEBI" id="CHEBI:57705"/>
    </ligand>
</feature>
<dbReference type="Gene3D" id="3.40.50.2000">
    <property type="entry name" value="Glycogen Phosphorylase B"/>
    <property type="match status" value="2"/>
</dbReference>
<evidence type="ECO:0000256" key="3">
    <source>
        <dbReference type="ARBA" id="ARBA00022676"/>
    </source>
</evidence>
<reference evidence="13" key="1">
    <citation type="journal article" date="2014" name="Int. J. Syst. Evol. Microbiol.">
        <title>Complete genome sequence of Corynebacterium casei LMG S-19264T (=DSM 44701T), isolated from a smear-ripened cheese.</title>
        <authorList>
            <consortium name="US DOE Joint Genome Institute (JGI-PGF)"/>
            <person name="Walter F."/>
            <person name="Albersmeier A."/>
            <person name="Kalinowski J."/>
            <person name="Ruckert C."/>
        </authorList>
    </citation>
    <scope>NUCLEOTIDE SEQUENCE</scope>
    <source>
        <strain evidence="13">JCM 14719</strain>
    </source>
</reference>
<dbReference type="PANTHER" id="PTHR21015:SF22">
    <property type="entry name" value="GLYCOSYLTRANSFERASE"/>
    <property type="match status" value="1"/>
</dbReference>
<evidence type="ECO:0000313" key="14">
    <source>
        <dbReference type="Proteomes" id="UP000637720"/>
    </source>
</evidence>
<feature type="domain" description="Glycosyl transferase family 28 C-terminal" evidence="12">
    <location>
        <begin position="190"/>
        <end position="354"/>
    </location>
</feature>
<name>A0A8J3B490_9BACI</name>
<keyword evidence="14" id="KW-1185">Reference proteome</keyword>
<keyword evidence="2 10" id="KW-0132">Cell division</keyword>
<evidence type="ECO:0000256" key="10">
    <source>
        <dbReference type="HAMAP-Rule" id="MF_00033"/>
    </source>
</evidence>
<dbReference type="Proteomes" id="UP000637720">
    <property type="component" value="Unassembled WGS sequence"/>
</dbReference>
<evidence type="ECO:0000256" key="4">
    <source>
        <dbReference type="ARBA" id="ARBA00022679"/>
    </source>
</evidence>
<evidence type="ECO:0000256" key="6">
    <source>
        <dbReference type="ARBA" id="ARBA00022984"/>
    </source>
</evidence>
<sequence>MRLVVTGGGTGGHIFPALAFAREAQRRVPGTEVLYIGSARGLETGIVEKAGFPFFAIEISGFRRQLSWENVKTVWRFLKGVHAAKRTLRAFSPDVVLGTGGYVAGPVVFAASRLGIPTVIHEQNVVPGLTNRFLARFADLVAVSFPGTEAAFPRARRVVVTGNPRATEVASADGEKGRRLLGVPADKRLILVVGGSRGARPINEAMLGALDRLGRRGDLHVVYVTGEVHYKTVRAAAGDRVPPNVTLLPFLYDMPDVLAGADLFVGRAGATTLAEITALGVPSVLIPSPYVTNNHQEKNARRLEAEGAAVVLREAELTPERLAETVLALCANPERLLAMRAAARRLGIPDAAARLWTAVEALLAERGRKR</sequence>
<evidence type="ECO:0000259" key="12">
    <source>
        <dbReference type="Pfam" id="PF04101"/>
    </source>
</evidence>
<comment type="similarity">
    <text evidence="10">Belongs to the glycosyltransferase 28 family. MurG subfamily.</text>
</comment>
<evidence type="ECO:0000256" key="9">
    <source>
        <dbReference type="ARBA" id="ARBA00023316"/>
    </source>
</evidence>
<comment type="subcellular location">
    <subcellularLocation>
        <location evidence="10">Cell membrane</location>
        <topology evidence="10">Peripheral membrane protein</topology>
        <orientation evidence="10">Cytoplasmic side</orientation>
    </subcellularLocation>
</comment>
<comment type="pathway">
    <text evidence="10">Cell wall biogenesis; peptidoglycan biosynthesis.</text>
</comment>
<proteinExistence type="inferred from homology"/>
<dbReference type="GO" id="GO:0009252">
    <property type="term" value="P:peptidoglycan biosynthetic process"/>
    <property type="evidence" value="ECO:0007669"/>
    <property type="project" value="UniProtKB-UniRule"/>
</dbReference>
<keyword evidence="1 10" id="KW-1003">Cell membrane</keyword>
<keyword evidence="8 10" id="KW-0131">Cell cycle</keyword>
<feature type="domain" description="Glycosyltransferase family 28 N-terminal" evidence="11">
    <location>
        <begin position="4"/>
        <end position="142"/>
    </location>
</feature>
<dbReference type="GO" id="GO:0071555">
    <property type="term" value="P:cell wall organization"/>
    <property type="evidence" value="ECO:0007669"/>
    <property type="project" value="UniProtKB-KW"/>
</dbReference>
<keyword evidence="4 10" id="KW-0808">Transferase</keyword>
<comment type="caution">
    <text evidence="13">The sequence shown here is derived from an EMBL/GenBank/DDBJ whole genome shotgun (WGS) entry which is preliminary data.</text>
</comment>
<dbReference type="EC" id="2.4.1.227" evidence="10"/>
<keyword evidence="9 10" id="KW-0961">Cell wall biogenesis/degradation</keyword>
<dbReference type="EMBL" id="BMOF01000002">
    <property type="protein sequence ID" value="GGJ92329.1"/>
    <property type="molecule type" value="Genomic_DNA"/>
</dbReference>
<dbReference type="GO" id="GO:0008360">
    <property type="term" value="P:regulation of cell shape"/>
    <property type="evidence" value="ECO:0007669"/>
    <property type="project" value="UniProtKB-KW"/>
</dbReference>
<dbReference type="GO" id="GO:0051301">
    <property type="term" value="P:cell division"/>
    <property type="evidence" value="ECO:0007669"/>
    <property type="project" value="UniProtKB-KW"/>
</dbReference>
<dbReference type="HAMAP" id="MF_00033">
    <property type="entry name" value="MurG"/>
    <property type="match status" value="1"/>
</dbReference>
<comment type="catalytic activity">
    <reaction evidence="10">
        <text>di-trans,octa-cis-undecaprenyl diphospho-N-acetyl-alpha-D-muramoyl-L-alanyl-D-glutamyl-meso-2,6-diaminopimeloyl-D-alanyl-D-alanine + UDP-N-acetyl-alpha-D-glucosamine = di-trans,octa-cis-undecaprenyl diphospho-[N-acetyl-alpha-D-glucosaminyl-(1-&gt;4)]-N-acetyl-alpha-D-muramoyl-L-alanyl-D-glutamyl-meso-2,6-diaminopimeloyl-D-alanyl-D-alanine + UDP + H(+)</text>
        <dbReference type="Rhea" id="RHEA:31227"/>
        <dbReference type="ChEBI" id="CHEBI:15378"/>
        <dbReference type="ChEBI" id="CHEBI:57705"/>
        <dbReference type="ChEBI" id="CHEBI:58223"/>
        <dbReference type="ChEBI" id="CHEBI:61387"/>
        <dbReference type="ChEBI" id="CHEBI:61388"/>
        <dbReference type="EC" id="2.4.1.227"/>
    </reaction>
</comment>
<dbReference type="AlphaFoldDB" id="A0A8J3B490"/>
<keyword evidence="6 10" id="KW-0573">Peptidoglycan synthesis</keyword>
<dbReference type="PANTHER" id="PTHR21015">
    <property type="entry name" value="UDP-N-ACETYLGLUCOSAMINE--N-ACETYLMURAMYL-(PENTAPEPTIDE) PYROPHOSPHORYL-UNDECAPRENOL N-ACETYLGLUCOSAMINE TRANSFERASE 1"/>
    <property type="match status" value="1"/>
</dbReference>
<feature type="binding site" evidence="10">
    <location>
        <begin position="10"/>
        <end position="12"/>
    </location>
    <ligand>
        <name>UDP-N-acetyl-alpha-D-glucosamine</name>
        <dbReference type="ChEBI" id="CHEBI:57705"/>
    </ligand>
</feature>
<accession>A0A8J3B490</accession>
<evidence type="ECO:0000256" key="5">
    <source>
        <dbReference type="ARBA" id="ARBA00022960"/>
    </source>
</evidence>
<reference evidence="13" key="2">
    <citation type="submission" date="2020-09" db="EMBL/GenBank/DDBJ databases">
        <authorList>
            <person name="Sun Q."/>
            <person name="Ohkuma M."/>
        </authorList>
    </citation>
    <scope>NUCLEOTIDE SEQUENCE</scope>
    <source>
        <strain evidence="13">JCM 14719</strain>
    </source>
</reference>
<keyword evidence="5 10" id="KW-0133">Cell shape</keyword>
<dbReference type="GO" id="GO:0005886">
    <property type="term" value="C:plasma membrane"/>
    <property type="evidence" value="ECO:0007669"/>
    <property type="project" value="UniProtKB-SubCell"/>
</dbReference>
<feature type="binding site" evidence="10">
    <location>
        <position position="196"/>
    </location>
    <ligand>
        <name>UDP-N-acetyl-alpha-D-glucosamine</name>
        <dbReference type="ChEBI" id="CHEBI:57705"/>
    </ligand>
</feature>
<dbReference type="GO" id="GO:0005975">
    <property type="term" value="P:carbohydrate metabolic process"/>
    <property type="evidence" value="ECO:0007669"/>
    <property type="project" value="InterPro"/>
</dbReference>